<name>A0A955RWQ6_UNCKA</name>
<reference evidence="3" key="2">
    <citation type="journal article" date="2021" name="Microbiome">
        <title>Successional dynamics and alternative stable states in a saline activated sludge microbial community over 9 years.</title>
        <authorList>
            <person name="Wang Y."/>
            <person name="Ye J."/>
            <person name="Ju F."/>
            <person name="Liu L."/>
            <person name="Boyd J.A."/>
            <person name="Deng Y."/>
            <person name="Parks D.H."/>
            <person name="Jiang X."/>
            <person name="Yin X."/>
            <person name="Woodcroft B.J."/>
            <person name="Tyson G.W."/>
            <person name="Hugenholtz P."/>
            <person name="Polz M.F."/>
            <person name="Zhang T."/>
        </authorList>
    </citation>
    <scope>NUCLEOTIDE SEQUENCE</scope>
    <source>
        <strain evidence="3">HKST-UBA02</strain>
    </source>
</reference>
<dbReference type="AlphaFoldDB" id="A0A955RWQ6"/>
<keyword evidence="2" id="KW-0812">Transmembrane</keyword>
<dbReference type="InterPro" id="IPR005754">
    <property type="entry name" value="Sortase"/>
</dbReference>
<feature type="transmembrane region" description="Helical" evidence="2">
    <location>
        <begin position="12"/>
        <end position="40"/>
    </location>
</feature>
<proteinExistence type="predicted"/>
<keyword evidence="1" id="KW-0378">Hydrolase</keyword>
<dbReference type="Gene3D" id="2.40.260.10">
    <property type="entry name" value="Sortase"/>
    <property type="match status" value="1"/>
</dbReference>
<dbReference type="SUPFAM" id="SSF63817">
    <property type="entry name" value="Sortase"/>
    <property type="match status" value="1"/>
</dbReference>
<dbReference type="EMBL" id="JAGQKY010000019">
    <property type="protein sequence ID" value="MCA9397332.1"/>
    <property type="molecule type" value="Genomic_DNA"/>
</dbReference>
<dbReference type="Proteomes" id="UP000699691">
    <property type="component" value="Unassembled WGS sequence"/>
</dbReference>
<keyword evidence="2" id="KW-1133">Transmembrane helix</keyword>
<accession>A0A955RWQ6</accession>
<dbReference type="Pfam" id="PF04203">
    <property type="entry name" value="Sortase"/>
    <property type="match status" value="1"/>
</dbReference>
<comment type="caution">
    <text evidence="3">The sequence shown here is derived from an EMBL/GenBank/DDBJ whole genome shotgun (WGS) entry which is preliminary data.</text>
</comment>
<gene>
    <name evidence="3" type="ORF">KC573_00755</name>
</gene>
<dbReference type="InterPro" id="IPR042003">
    <property type="entry name" value="Sortase_E"/>
</dbReference>
<reference evidence="3" key="1">
    <citation type="submission" date="2020-04" db="EMBL/GenBank/DDBJ databases">
        <authorList>
            <person name="Zhang T."/>
        </authorList>
    </citation>
    <scope>NUCLEOTIDE SEQUENCE</scope>
    <source>
        <strain evidence="3">HKST-UBA02</strain>
    </source>
</reference>
<dbReference type="InterPro" id="IPR023365">
    <property type="entry name" value="Sortase_dom-sf"/>
</dbReference>
<dbReference type="NCBIfam" id="TIGR01076">
    <property type="entry name" value="sortase_fam"/>
    <property type="match status" value="1"/>
</dbReference>
<sequence length="241" mass="26966">MNLKEAITSKNKAVVFFLTLKTIANFFIISGLAYLFWAFYPIMRIELSYFWNNITAEAEVNTSYQIAKPVLLPEIQQDAPPLSVIPVNTQGSILIEDINVNSPIVFNVSVTDKNAYFSALEQGVAHAGGTALPSKKPGNTYLFAHSTPNPLEIKKYGAVFTLLNKLDLNDRITVFKDDVRYDYRVTEQKIVKSFDVSPLLDPVDKPVLTLQTCDPPGIPLNRLIIRAELEGVYQPNEEVTI</sequence>
<organism evidence="3 4">
    <name type="scientific">candidate division WWE3 bacterium</name>
    <dbReference type="NCBI Taxonomy" id="2053526"/>
    <lineage>
        <taxon>Bacteria</taxon>
        <taxon>Katanobacteria</taxon>
    </lineage>
</organism>
<dbReference type="CDD" id="cd05830">
    <property type="entry name" value="Sortase_E"/>
    <property type="match status" value="1"/>
</dbReference>
<evidence type="ECO:0000256" key="1">
    <source>
        <dbReference type="ARBA" id="ARBA00022801"/>
    </source>
</evidence>
<evidence type="ECO:0000313" key="3">
    <source>
        <dbReference type="EMBL" id="MCA9397332.1"/>
    </source>
</evidence>
<protein>
    <submittedName>
        <fullName evidence="3">Sortase</fullName>
    </submittedName>
</protein>
<keyword evidence="2" id="KW-0472">Membrane</keyword>
<evidence type="ECO:0000256" key="2">
    <source>
        <dbReference type="SAM" id="Phobius"/>
    </source>
</evidence>
<evidence type="ECO:0000313" key="4">
    <source>
        <dbReference type="Proteomes" id="UP000699691"/>
    </source>
</evidence>
<dbReference type="GO" id="GO:0016787">
    <property type="term" value="F:hydrolase activity"/>
    <property type="evidence" value="ECO:0007669"/>
    <property type="project" value="UniProtKB-KW"/>
</dbReference>